<sequence>MKKSVFIYILTLIIAIFPFFSTITNAATPSVESQLSQLKGGINQVILATTDKTNSRNAEISFYQKKNGKWVKVYSRMSGVVGKNGLTSNKIEGDGKTPKGVYSLTSAFGTATKPTGEKLPYTNTNKYYYWIDDVHSNDYNKMVYYQGNPDNRWKSYEKLTHPLYSYVVAIDYNTNPIIKGKGSAIFLHTRTTSTQYTLGCVAIYKDSLVKIMKQLDPKLNPHIIISEKSNLNATILNYNKEMATDSEKQYDFFSPTTNIPVYKQMTGDATIGTINKGEAFPIIESNFINWYKVKFGHTYGYIKKANTKGISTIDQSKLNKSRVLSKSFTAKNELYVKGNITGTQMTIGKINKGISYPIVNESDYWYQIDFLGRVGYVWKANTSLDKSYFSPKKNMNIYKQMTGDSIIGTLYNDQVFPIIDDQFVNWYKVKIGNTFGYIKKGETEYLANVSVPSLNNGLPNSPKKVKAISDIYVKQNITGNQITFGKIMKGVEYPIIEETGNWYKIDFVGRIGYIWKSNTILLN</sequence>
<dbReference type="PANTHER" id="PTHR38589:SF1">
    <property type="entry name" value="BLR0621 PROTEIN"/>
    <property type="match status" value="1"/>
</dbReference>
<name>A0A4S4C1E3_9BACI</name>
<dbReference type="PANTHER" id="PTHR38589">
    <property type="entry name" value="BLR0621 PROTEIN"/>
    <property type="match status" value="1"/>
</dbReference>
<dbReference type="Pfam" id="PF03734">
    <property type="entry name" value="YkuD"/>
    <property type="match status" value="1"/>
</dbReference>
<dbReference type="EMBL" id="SSNT01000004">
    <property type="protein sequence ID" value="THF81460.1"/>
    <property type="molecule type" value="Genomic_DNA"/>
</dbReference>
<comment type="caution">
    <text evidence="3">The sequence shown here is derived from an EMBL/GenBank/DDBJ whole genome shotgun (WGS) entry which is preliminary data.</text>
</comment>
<keyword evidence="1" id="KW-0961">Cell wall biogenesis/degradation</keyword>
<evidence type="ECO:0000313" key="3">
    <source>
        <dbReference type="EMBL" id="THF81460.1"/>
    </source>
</evidence>
<keyword evidence="4" id="KW-1185">Reference proteome</keyword>
<dbReference type="OrthoDB" id="186490at2"/>
<organism evidence="3 4">
    <name type="scientific">Metabacillus sediminilitoris</name>
    <dbReference type="NCBI Taxonomy" id="2567941"/>
    <lineage>
        <taxon>Bacteria</taxon>
        <taxon>Bacillati</taxon>
        <taxon>Bacillota</taxon>
        <taxon>Bacilli</taxon>
        <taxon>Bacillales</taxon>
        <taxon>Bacillaceae</taxon>
        <taxon>Metabacillus</taxon>
    </lineage>
</organism>
<reference evidence="3 4" key="1">
    <citation type="submission" date="2019-04" db="EMBL/GenBank/DDBJ databases">
        <title>Bacillus sediminilitoris sp. nov., isolated from a tidal flat sediment on the East China Sea.</title>
        <authorList>
            <person name="Wei Y."/>
            <person name="Mao H."/>
            <person name="Fang J."/>
        </authorList>
    </citation>
    <scope>NUCLEOTIDE SEQUENCE [LARGE SCALE GENOMIC DNA]</scope>
    <source>
        <strain evidence="3 4">DSL-17</strain>
    </source>
</reference>
<keyword evidence="1" id="KW-0133">Cell shape</keyword>
<dbReference type="Proteomes" id="UP000310334">
    <property type="component" value="Unassembled WGS sequence"/>
</dbReference>
<keyword evidence="1" id="KW-0573">Peptidoglycan synthesis</keyword>
<evidence type="ECO:0000313" key="4">
    <source>
        <dbReference type="Proteomes" id="UP000310334"/>
    </source>
</evidence>
<dbReference type="GO" id="GO:0009252">
    <property type="term" value="P:peptidoglycan biosynthetic process"/>
    <property type="evidence" value="ECO:0007669"/>
    <property type="project" value="UniProtKB-KW"/>
</dbReference>
<gene>
    <name evidence="3" type="ORF">E6W99_06005</name>
</gene>
<dbReference type="PROSITE" id="PS52029">
    <property type="entry name" value="LD_TPASE"/>
    <property type="match status" value="1"/>
</dbReference>
<dbReference type="RefSeq" id="WP_136352296.1">
    <property type="nucleotide sequence ID" value="NZ_CP046266.1"/>
</dbReference>
<dbReference type="GO" id="GO:0016740">
    <property type="term" value="F:transferase activity"/>
    <property type="evidence" value="ECO:0007669"/>
    <property type="project" value="InterPro"/>
</dbReference>
<protein>
    <recommendedName>
        <fullName evidence="2">L,D-TPase catalytic domain-containing protein</fullName>
    </recommendedName>
</protein>
<feature type="active site" description="Proton donor/acceptor" evidence="1">
    <location>
        <position position="188"/>
    </location>
</feature>
<dbReference type="AlphaFoldDB" id="A0A4S4C1E3"/>
<evidence type="ECO:0000256" key="1">
    <source>
        <dbReference type="PROSITE-ProRule" id="PRU01373"/>
    </source>
</evidence>
<feature type="domain" description="L,D-TPase catalytic" evidence="2">
    <location>
        <begin position="49"/>
        <end position="226"/>
    </location>
</feature>
<accession>A0A4S4C1E3</accession>
<proteinExistence type="predicted"/>
<evidence type="ECO:0000259" key="2">
    <source>
        <dbReference type="PROSITE" id="PS52029"/>
    </source>
</evidence>
<feature type="active site" description="Nucleophile" evidence="1">
    <location>
        <position position="200"/>
    </location>
</feature>
<dbReference type="InterPro" id="IPR005490">
    <property type="entry name" value="LD_TPept_cat_dom"/>
</dbReference>
<dbReference type="GO" id="GO:0071555">
    <property type="term" value="P:cell wall organization"/>
    <property type="evidence" value="ECO:0007669"/>
    <property type="project" value="UniProtKB-UniRule"/>
</dbReference>
<dbReference type="GO" id="GO:0008360">
    <property type="term" value="P:regulation of cell shape"/>
    <property type="evidence" value="ECO:0007669"/>
    <property type="project" value="UniProtKB-UniRule"/>
</dbReference>
<comment type="pathway">
    <text evidence="1">Cell wall biogenesis; peptidoglycan biosynthesis.</text>
</comment>